<sequence>MTFELTTRAIKISLTGVAGAALVCGGLAQTAISSTPTSASDPIGGWSESWGAAMQRPTPGTEDNGPNWSMKGFADQSVRQVIRLSEGGDRVRIRLSNVYGTKPLKIAGAAVGTSAGGAKVWPGTIKTLKFHGAASTVVKPGAELASDPVALPTKPLQKLAVTLRFTEPTGPTTFHRFTTQEAYRASGDHLTEPVSAAFAKSTNSWYYLTGVDVAGGAGAQGTVVTFGDSLIDGVGSTGDERIADGLAERLAAQGRPTTVINAGIGGNRILGDTACYGDKAPTRFRRDVLDRPGVRSVIIHLGANDIAAAKIEDPCLPKGGTLPTARQLIEGHRALIRAAHARGIKAIGATILPLKGALFPIWSPEAEKVRDEVNHWIRTSGEYDAVLDVDRVMADRTDPDRPWLGYVFEDGLHPNDAGYQAIVRAVPLGAL</sequence>
<dbReference type="EMBL" id="BAABHJ010000005">
    <property type="protein sequence ID" value="GAA4605386.1"/>
    <property type="molecule type" value="Genomic_DNA"/>
</dbReference>
<evidence type="ECO:0000313" key="3">
    <source>
        <dbReference type="EMBL" id="GAA4605386.1"/>
    </source>
</evidence>
<feature type="signal peptide" evidence="1">
    <location>
        <begin position="1"/>
        <end position="20"/>
    </location>
</feature>
<dbReference type="Gene3D" id="3.40.50.1110">
    <property type="entry name" value="SGNH hydrolase"/>
    <property type="match status" value="1"/>
</dbReference>
<accession>A0ABP8TDK5</accession>
<dbReference type="PANTHER" id="PTHR43784">
    <property type="entry name" value="GDSL-LIKE LIPASE/ACYLHYDROLASE, PUTATIVE (AFU_ORTHOLOGUE AFUA_2G00820)-RELATED"/>
    <property type="match status" value="1"/>
</dbReference>
<evidence type="ECO:0000313" key="4">
    <source>
        <dbReference type="Proteomes" id="UP001500212"/>
    </source>
</evidence>
<proteinExistence type="predicted"/>
<organism evidence="3 4">
    <name type="scientific">Actinoallomurus liliacearum</name>
    <dbReference type="NCBI Taxonomy" id="1080073"/>
    <lineage>
        <taxon>Bacteria</taxon>
        <taxon>Bacillati</taxon>
        <taxon>Actinomycetota</taxon>
        <taxon>Actinomycetes</taxon>
        <taxon>Streptosporangiales</taxon>
        <taxon>Thermomonosporaceae</taxon>
        <taxon>Actinoallomurus</taxon>
    </lineage>
</organism>
<reference evidence="4" key="1">
    <citation type="journal article" date="2019" name="Int. J. Syst. Evol. Microbiol.">
        <title>The Global Catalogue of Microorganisms (GCM) 10K type strain sequencing project: providing services to taxonomists for standard genome sequencing and annotation.</title>
        <authorList>
            <consortium name="The Broad Institute Genomics Platform"/>
            <consortium name="The Broad Institute Genome Sequencing Center for Infectious Disease"/>
            <person name="Wu L."/>
            <person name="Ma J."/>
        </authorList>
    </citation>
    <scope>NUCLEOTIDE SEQUENCE [LARGE SCALE GENOMIC DNA]</scope>
    <source>
        <strain evidence="4">JCM 17938</strain>
    </source>
</reference>
<keyword evidence="1" id="KW-0732">Signal</keyword>
<dbReference type="InterPro" id="IPR013830">
    <property type="entry name" value="SGNH_hydro"/>
</dbReference>
<gene>
    <name evidence="3" type="ORF">GCM10023195_18650</name>
</gene>
<dbReference type="Proteomes" id="UP001500212">
    <property type="component" value="Unassembled WGS sequence"/>
</dbReference>
<name>A0ABP8TDK5_9ACTN</name>
<protein>
    <submittedName>
        <fullName evidence="3">SGNH/GDSL hydrolase family protein</fullName>
    </submittedName>
</protein>
<dbReference type="PANTHER" id="PTHR43784:SF2">
    <property type="entry name" value="GDSL-LIKE LIPASE_ACYLHYDROLASE, PUTATIVE (AFU_ORTHOLOGUE AFUA_2G00820)-RELATED"/>
    <property type="match status" value="1"/>
</dbReference>
<keyword evidence="3" id="KW-0378">Hydrolase</keyword>
<dbReference type="Pfam" id="PF13472">
    <property type="entry name" value="Lipase_GDSL_2"/>
    <property type="match status" value="1"/>
</dbReference>
<dbReference type="InterPro" id="IPR036514">
    <property type="entry name" value="SGNH_hydro_sf"/>
</dbReference>
<dbReference type="CDD" id="cd01830">
    <property type="entry name" value="XynE_like"/>
    <property type="match status" value="1"/>
</dbReference>
<feature type="domain" description="SGNH hydrolase-type esterase" evidence="2">
    <location>
        <begin position="226"/>
        <end position="421"/>
    </location>
</feature>
<evidence type="ECO:0000259" key="2">
    <source>
        <dbReference type="Pfam" id="PF13472"/>
    </source>
</evidence>
<evidence type="ECO:0000256" key="1">
    <source>
        <dbReference type="SAM" id="SignalP"/>
    </source>
</evidence>
<feature type="chain" id="PRO_5046611658" evidence="1">
    <location>
        <begin position="21"/>
        <end position="431"/>
    </location>
</feature>
<dbReference type="SUPFAM" id="SSF52266">
    <property type="entry name" value="SGNH hydrolase"/>
    <property type="match status" value="1"/>
</dbReference>
<keyword evidence="4" id="KW-1185">Reference proteome</keyword>
<dbReference type="GO" id="GO:0016787">
    <property type="term" value="F:hydrolase activity"/>
    <property type="evidence" value="ECO:0007669"/>
    <property type="project" value="UniProtKB-KW"/>
</dbReference>
<comment type="caution">
    <text evidence="3">The sequence shown here is derived from an EMBL/GenBank/DDBJ whole genome shotgun (WGS) entry which is preliminary data.</text>
</comment>
<dbReference type="InterPro" id="IPR053140">
    <property type="entry name" value="GDSL_Rv0518-like"/>
</dbReference>
<dbReference type="RefSeq" id="WP_345351466.1">
    <property type="nucleotide sequence ID" value="NZ_BAABHJ010000005.1"/>
</dbReference>